<organism evidence="7 8">
    <name type="scientific">Streptomyces luteoverticillatus</name>
    <name type="common">Streptoverticillium luteoverticillatus</name>
    <dbReference type="NCBI Taxonomy" id="66425"/>
    <lineage>
        <taxon>Bacteria</taxon>
        <taxon>Bacillati</taxon>
        <taxon>Actinomycetota</taxon>
        <taxon>Actinomycetes</taxon>
        <taxon>Kitasatosporales</taxon>
        <taxon>Streptomycetaceae</taxon>
        <taxon>Streptomyces</taxon>
    </lineage>
</organism>
<evidence type="ECO:0000259" key="6">
    <source>
        <dbReference type="Pfam" id="PF04542"/>
    </source>
</evidence>
<dbReference type="SUPFAM" id="SSF88946">
    <property type="entry name" value="Sigma2 domain of RNA polymerase sigma factors"/>
    <property type="match status" value="1"/>
</dbReference>
<proteinExistence type="predicted"/>
<feature type="compositionally biased region" description="Gly residues" evidence="5">
    <location>
        <begin position="313"/>
        <end position="322"/>
    </location>
</feature>
<feature type="compositionally biased region" description="Low complexity" evidence="5">
    <location>
        <begin position="445"/>
        <end position="459"/>
    </location>
</feature>
<keyword evidence="8" id="KW-1185">Reference proteome</keyword>
<feature type="compositionally biased region" description="Basic and acidic residues" evidence="5">
    <location>
        <begin position="509"/>
        <end position="532"/>
    </location>
</feature>
<evidence type="ECO:0000256" key="1">
    <source>
        <dbReference type="ARBA" id="ARBA00023015"/>
    </source>
</evidence>
<feature type="region of interest" description="Disordered" evidence="5">
    <location>
        <begin position="396"/>
        <end position="479"/>
    </location>
</feature>
<dbReference type="Gene3D" id="1.10.1740.10">
    <property type="match status" value="1"/>
</dbReference>
<feature type="region of interest" description="Disordered" evidence="5">
    <location>
        <begin position="313"/>
        <end position="341"/>
    </location>
</feature>
<dbReference type="InterPro" id="IPR013325">
    <property type="entry name" value="RNA_pol_sigma_r2"/>
</dbReference>
<dbReference type="Pfam" id="PF04542">
    <property type="entry name" value="Sigma70_r2"/>
    <property type="match status" value="1"/>
</dbReference>
<dbReference type="PANTHER" id="PTHR43133">
    <property type="entry name" value="RNA POLYMERASE ECF-TYPE SIGMA FACTO"/>
    <property type="match status" value="1"/>
</dbReference>
<sequence length="593" mass="61851">MVAEKLDHFSLCPRLPQVSHASERQEWRTGTRWRGVTVKSVTGVTGVVEAARAGDAGAQGELVAACLPLVYNIVGRALKGHADVDDVVQETMIRMVGGLSGLRDASRFRSWLVAIAVNRIRGHWRRQQDAPVGGLQEACHLSDPGADFVELTILRLGLEGQRRQVAEATRWLDDDERAALSLWWLEATGELTRAEVAAALELTPQHTAVRIQRTKLQLETARAVVRALATTPRCPELAGIVGIWDGTPSPLWRKRIARHTRGCAECGGHWTALIPAEGLLAGLGLVPVSGALMDRFAAGALGVQPVGCATGGASSGGAGGVAPGTSSGTAAGTGRGRTRRPGVRAVVTAVALAVTVAIGVLGGYRYLAPAPDGSGTRDGNQGRGAENVVLPLTSLRTELPSPPVPAPSASSPAARTATSASAPAHRPVVPESARTPSAPTSAHSTAPVRTPAPAVTPGADQRDETAREVERQVNKERAKAGCGPLRASAELVVVARRGAGELALGARLDATREQERERAQDREQGPEKAEPGHRWSLAGMASAGRADVAGALTVWTRGATRHDVVRDCSLTELGVAVTFTAGSPHGTPVVAAR</sequence>
<evidence type="ECO:0000256" key="2">
    <source>
        <dbReference type="ARBA" id="ARBA00023082"/>
    </source>
</evidence>
<dbReference type="InterPro" id="IPR035940">
    <property type="entry name" value="CAP_sf"/>
</dbReference>
<evidence type="ECO:0000256" key="3">
    <source>
        <dbReference type="ARBA" id="ARBA00023125"/>
    </source>
</evidence>
<dbReference type="EMBL" id="CP034587">
    <property type="protein sequence ID" value="AZQ72038.1"/>
    <property type="molecule type" value="Genomic_DNA"/>
</dbReference>
<dbReference type="GO" id="GO:0016987">
    <property type="term" value="F:sigma factor activity"/>
    <property type="evidence" value="ECO:0007669"/>
    <property type="project" value="UniProtKB-KW"/>
</dbReference>
<feature type="domain" description="RNA polymerase sigma-70 region 2" evidence="6">
    <location>
        <begin position="62"/>
        <end position="128"/>
    </location>
</feature>
<keyword evidence="3" id="KW-0238">DNA-binding</keyword>
<feature type="compositionally biased region" description="Low complexity" evidence="5">
    <location>
        <begin position="323"/>
        <end position="332"/>
    </location>
</feature>
<dbReference type="InterPro" id="IPR039425">
    <property type="entry name" value="RNA_pol_sigma-70-like"/>
</dbReference>
<dbReference type="GO" id="GO:0006352">
    <property type="term" value="P:DNA-templated transcription initiation"/>
    <property type="evidence" value="ECO:0007669"/>
    <property type="project" value="InterPro"/>
</dbReference>
<evidence type="ECO:0000256" key="4">
    <source>
        <dbReference type="ARBA" id="ARBA00023163"/>
    </source>
</evidence>
<dbReference type="NCBIfam" id="TIGR02937">
    <property type="entry name" value="sigma70-ECF"/>
    <property type="match status" value="1"/>
</dbReference>
<dbReference type="Proteomes" id="UP000267900">
    <property type="component" value="Chromosome"/>
</dbReference>
<dbReference type="Gene3D" id="3.40.33.10">
    <property type="entry name" value="CAP"/>
    <property type="match status" value="1"/>
</dbReference>
<keyword evidence="2" id="KW-0731">Sigma factor</keyword>
<gene>
    <name evidence="7" type="ORF">EKH77_13185</name>
</gene>
<feature type="region of interest" description="Disordered" evidence="5">
    <location>
        <begin position="508"/>
        <end position="532"/>
    </location>
</feature>
<dbReference type="AlphaFoldDB" id="A0A3Q9FWJ3"/>
<dbReference type="PANTHER" id="PTHR43133:SF8">
    <property type="entry name" value="RNA POLYMERASE SIGMA FACTOR HI_1459-RELATED"/>
    <property type="match status" value="1"/>
</dbReference>
<dbReference type="OrthoDB" id="8611574at2"/>
<protein>
    <submittedName>
        <fullName evidence="7">Sigma-70 family RNA polymerase sigma factor</fullName>
    </submittedName>
</protein>
<feature type="compositionally biased region" description="Polar residues" evidence="5">
    <location>
        <begin position="434"/>
        <end position="444"/>
    </location>
</feature>
<accession>A0A3Q9FWJ3</accession>
<reference evidence="7 8" key="1">
    <citation type="submission" date="2018-12" db="EMBL/GenBank/DDBJ databases">
        <title>The whole draft genome of Streptomyce luteoverticillatus CGMCC 15060.</title>
        <authorList>
            <person name="Feng Z."/>
            <person name="Chen G."/>
            <person name="Zhang J."/>
            <person name="Zhu H."/>
            <person name="Yu X."/>
            <person name="Zhang W."/>
            <person name="Zhang X."/>
        </authorList>
    </citation>
    <scope>NUCLEOTIDE SEQUENCE [LARGE SCALE GENOMIC DNA]</scope>
    <source>
        <strain evidence="7 8">CGMCC 15060</strain>
    </source>
</reference>
<feature type="compositionally biased region" description="Low complexity" evidence="5">
    <location>
        <begin position="407"/>
        <end position="427"/>
    </location>
</feature>
<keyword evidence="4" id="KW-0804">Transcription</keyword>
<dbReference type="GO" id="GO:0003677">
    <property type="term" value="F:DNA binding"/>
    <property type="evidence" value="ECO:0007669"/>
    <property type="project" value="UniProtKB-KW"/>
</dbReference>
<dbReference type="InterPro" id="IPR007627">
    <property type="entry name" value="RNA_pol_sigma70_r2"/>
</dbReference>
<name>A0A3Q9FWJ3_STRLT</name>
<evidence type="ECO:0000313" key="8">
    <source>
        <dbReference type="Proteomes" id="UP000267900"/>
    </source>
</evidence>
<dbReference type="InterPro" id="IPR014284">
    <property type="entry name" value="RNA_pol_sigma-70_dom"/>
</dbReference>
<keyword evidence="1" id="KW-0805">Transcription regulation</keyword>
<evidence type="ECO:0000313" key="7">
    <source>
        <dbReference type="EMBL" id="AZQ72038.1"/>
    </source>
</evidence>
<feature type="compositionally biased region" description="Basic and acidic residues" evidence="5">
    <location>
        <begin position="460"/>
        <end position="479"/>
    </location>
</feature>
<evidence type="ECO:0000256" key="5">
    <source>
        <dbReference type="SAM" id="MobiDB-lite"/>
    </source>
</evidence>